<organism evidence="6 7">
    <name type="scientific">Pantoea cypripedii</name>
    <name type="common">Pectobacterium cypripedii</name>
    <name type="synonym">Erwinia cypripedii</name>
    <dbReference type="NCBI Taxonomy" id="55209"/>
    <lineage>
        <taxon>Bacteria</taxon>
        <taxon>Pseudomonadati</taxon>
        <taxon>Pseudomonadota</taxon>
        <taxon>Gammaproteobacteria</taxon>
        <taxon>Enterobacterales</taxon>
        <taxon>Erwiniaceae</taxon>
        <taxon>Pantoea</taxon>
    </lineage>
</organism>
<evidence type="ECO:0000256" key="5">
    <source>
        <dbReference type="ARBA" id="ARBA00023026"/>
    </source>
</evidence>
<protein>
    <recommendedName>
        <fullName evidence="8">Inositol phosphate phosphatase SopB</fullName>
    </recommendedName>
</protein>
<evidence type="ECO:0000256" key="1">
    <source>
        <dbReference type="ARBA" id="ARBA00004613"/>
    </source>
</evidence>
<dbReference type="AlphaFoldDB" id="A0A1X1F0C8"/>
<evidence type="ECO:0000313" key="7">
    <source>
        <dbReference type="Proteomes" id="UP000193749"/>
    </source>
</evidence>
<evidence type="ECO:0000313" key="6">
    <source>
        <dbReference type="EMBL" id="ORM95756.1"/>
    </source>
</evidence>
<comment type="similarity">
    <text evidence="2">Belongs to the phosphatase IpgD/SopB family.</text>
</comment>
<keyword evidence="3" id="KW-0964">Secreted</keyword>
<sequence>MVVSSGITLAAAGIREGVQAGAIYASTSMTNQDEVTPSQALPAESADIAGPEITAATSTRSLNALKEFQQAQHNAAERVVEKYQLDKDALSSVPGQLNSSHDDVRMATQQEIDNCKKYQKALITQLAQAFIAKNNSPRPLSEVEDMMREEFKHASIELRNNQHWDVVQTQFSHNNQEYTSRLTPAGQMKVGEDDIFAESYQNKGVCSGSSKDTQHATNLWMSEITVADEEGKAKTLFKGVRHGILSPYGVEDEATRKTGSVAKAQEVTTAALYAKPDLLNKALAGEEVELQIVSTSLVTPGSVGNERKMLDDQMHAWQTLSKQNPVTLMVRGSDGELHQVKVRLKVAAFNFGVNEASLKAGLGQSASDKYNAAAFNQLLGQNLDPSAPPGGMVGEYLKTHPENREKVIELCQQLKEIYNKKSHHYDGGEPYKAAQRMAMLAYEIGAVPAYNCKSGKDRTGMLDAEIKREVVSQHQGRPLSKPGNPLSEYDKKLFQKVLVSGGNAEVQKYNTGVAGNKVLKELPLSALNLSHHNRIGNRDTFEQVGGLSELAKY</sequence>
<dbReference type="Gene3D" id="1.20.58.450">
    <property type="entry name" value="Cell division control protein 42 homolog"/>
    <property type="match status" value="1"/>
</dbReference>
<comment type="caution">
    <text evidence="6">The sequence shown here is derived from an EMBL/GenBank/DDBJ whole genome shotgun (WGS) entry which is preliminary data.</text>
</comment>
<dbReference type="PRINTS" id="PR01734">
    <property type="entry name" value="TYPE3OMBPROT"/>
</dbReference>
<evidence type="ECO:0000256" key="2">
    <source>
        <dbReference type="ARBA" id="ARBA00009007"/>
    </source>
</evidence>
<name>A0A1X1F0C8_PANCY</name>
<gene>
    <name evidence="6" type="ORF">HA50_09935</name>
</gene>
<keyword evidence="7" id="KW-1185">Reference proteome</keyword>
<reference evidence="6 7" key="1">
    <citation type="journal article" date="2017" name="Antonie Van Leeuwenhoek">
        <title>Phylogenomic resolution of the bacterial genus Pantoea and its relationship with Erwinia and Tatumella.</title>
        <authorList>
            <person name="Palmer M."/>
            <person name="Steenkamp E.T."/>
            <person name="Coetzee M.P."/>
            <person name="Chan W.Y."/>
            <person name="van Zyl E."/>
            <person name="De Maayer P."/>
            <person name="Coutinho T.A."/>
            <person name="Blom J."/>
            <person name="Smits T.H."/>
            <person name="Duffy B."/>
            <person name="Venter S.N."/>
        </authorList>
    </citation>
    <scope>NUCLEOTIDE SEQUENCE [LARGE SCALE GENOMIC DNA]</scope>
    <source>
        <strain evidence="6 7">LMG 2657</strain>
    </source>
</reference>
<dbReference type="Proteomes" id="UP000193749">
    <property type="component" value="Unassembled WGS sequence"/>
</dbReference>
<keyword evidence="4" id="KW-0378">Hydrolase</keyword>
<dbReference type="EMBL" id="MLJI01000001">
    <property type="protein sequence ID" value="ORM95756.1"/>
    <property type="molecule type" value="Genomic_DNA"/>
</dbReference>
<proteinExistence type="inferred from homology"/>
<evidence type="ECO:0000256" key="3">
    <source>
        <dbReference type="ARBA" id="ARBA00022525"/>
    </source>
</evidence>
<dbReference type="InterPro" id="IPR008108">
    <property type="entry name" value="IpgD/SopB"/>
</dbReference>
<comment type="subcellular location">
    <subcellularLocation>
        <location evidence="1">Secreted</location>
    </subcellularLocation>
</comment>
<dbReference type="GO" id="GO:0005576">
    <property type="term" value="C:extracellular region"/>
    <property type="evidence" value="ECO:0007669"/>
    <property type="project" value="UniProtKB-SubCell"/>
</dbReference>
<evidence type="ECO:0008006" key="8">
    <source>
        <dbReference type="Google" id="ProtNLM"/>
    </source>
</evidence>
<dbReference type="GO" id="GO:0016791">
    <property type="term" value="F:phosphatase activity"/>
    <property type="evidence" value="ECO:0007669"/>
    <property type="project" value="InterPro"/>
</dbReference>
<keyword evidence="5" id="KW-0843">Virulence</keyword>
<dbReference type="Pfam" id="PF05925">
    <property type="entry name" value="IpgD"/>
    <property type="match status" value="1"/>
</dbReference>
<accession>A0A1X1F0C8</accession>
<evidence type="ECO:0000256" key="4">
    <source>
        <dbReference type="ARBA" id="ARBA00022801"/>
    </source>
</evidence>